<accession>A0ACB7SV42</accession>
<gene>
    <name evidence="1" type="ORF">HPB50_003593</name>
</gene>
<dbReference type="Proteomes" id="UP000821845">
    <property type="component" value="Chromosome 2"/>
</dbReference>
<organism evidence="1 2">
    <name type="scientific">Hyalomma asiaticum</name>
    <name type="common">Tick</name>
    <dbReference type="NCBI Taxonomy" id="266040"/>
    <lineage>
        <taxon>Eukaryota</taxon>
        <taxon>Metazoa</taxon>
        <taxon>Ecdysozoa</taxon>
        <taxon>Arthropoda</taxon>
        <taxon>Chelicerata</taxon>
        <taxon>Arachnida</taxon>
        <taxon>Acari</taxon>
        <taxon>Parasitiformes</taxon>
        <taxon>Ixodida</taxon>
        <taxon>Ixodoidea</taxon>
        <taxon>Ixodidae</taxon>
        <taxon>Hyalomminae</taxon>
        <taxon>Hyalomma</taxon>
    </lineage>
</organism>
<protein>
    <submittedName>
        <fullName evidence="1">Uncharacterized protein</fullName>
    </submittedName>
</protein>
<reference evidence="1" key="1">
    <citation type="submission" date="2020-05" db="EMBL/GenBank/DDBJ databases">
        <title>Large-scale comparative analyses of tick genomes elucidate their genetic diversity and vector capacities.</title>
        <authorList>
            <person name="Jia N."/>
            <person name="Wang J."/>
            <person name="Shi W."/>
            <person name="Du L."/>
            <person name="Sun Y."/>
            <person name="Zhan W."/>
            <person name="Jiang J."/>
            <person name="Wang Q."/>
            <person name="Zhang B."/>
            <person name="Ji P."/>
            <person name="Sakyi L.B."/>
            <person name="Cui X."/>
            <person name="Yuan T."/>
            <person name="Jiang B."/>
            <person name="Yang W."/>
            <person name="Lam T.T.-Y."/>
            <person name="Chang Q."/>
            <person name="Ding S."/>
            <person name="Wang X."/>
            <person name="Zhu J."/>
            <person name="Ruan X."/>
            <person name="Zhao L."/>
            <person name="Wei J."/>
            <person name="Que T."/>
            <person name="Du C."/>
            <person name="Cheng J."/>
            <person name="Dai P."/>
            <person name="Han X."/>
            <person name="Huang E."/>
            <person name="Gao Y."/>
            <person name="Liu J."/>
            <person name="Shao H."/>
            <person name="Ye R."/>
            <person name="Li L."/>
            <person name="Wei W."/>
            <person name="Wang X."/>
            <person name="Wang C."/>
            <person name="Yang T."/>
            <person name="Huo Q."/>
            <person name="Li W."/>
            <person name="Guo W."/>
            <person name="Chen H."/>
            <person name="Zhou L."/>
            <person name="Ni X."/>
            <person name="Tian J."/>
            <person name="Zhou Y."/>
            <person name="Sheng Y."/>
            <person name="Liu T."/>
            <person name="Pan Y."/>
            <person name="Xia L."/>
            <person name="Li J."/>
            <person name="Zhao F."/>
            <person name="Cao W."/>
        </authorList>
    </citation>
    <scope>NUCLEOTIDE SEQUENCE</scope>
    <source>
        <strain evidence="1">Hyas-2018</strain>
    </source>
</reference>
<comment type="caution">
    <text evidence="1">The sequence shown here is derived from an EMBL/GenBank/DDBJ whole genome shotgun (WGS) entry which is preliminary data.</text>
</comment>
<sequence>MTWTRRWHEDDDGTGLVRLVRSQSGLRALGTTAARAGDHVVPPGFSCHERAQLALADNHSPPPPFISSSNNHRDDGAFRRAAVEFPDWAADSSSGTWKPRRVWTPKAAPAAAKDETGGEDDGSSSSTATKRVAFAAAHGRRDVFANGEKLGSRRLQRAGSIFSRGGPGARHQPATFQRVPKTRFSRCSREIRKEKMRTCRGWHLSVALFLVVAWAGSVNADAATTGCGNESTSAPALQLLSPTPLLRPNASAAEVLQRRADELSNAVSNTSFAESRSNVTVYEIRHSSSSSVNATGEKLGSRRLQRAGSIFSRGGPGARHQPATFQRVPKTRFSRCSREIRKEKMRTCRGWHLSVALFLVVAWAGSVNADAATTGCGNESTSAPALQLLSPTPLLRPNASAAEVLQRRADELSNAVSNTSFAESRSNVTVYEIRHRVAGQRRLRPNRSAFP</sequence>
<dbReference type="EMBL" id="CM023482">
    <property type="protein sequence ID" value="KAH6937698.1"/>
    <property type="molecule type" value="Genomic_DNA"/>
</dbReference>
<proteinExistence type="predicted"/>
<keyword evidence="2" id="KW-1185">Reference proteome</keyword>
<evidence type="ECO:0000313" key="2">
    <source>
        <dbReference type="Proteomes" id="UP000821845"/>
    </source>
</evidence>
<name>A0ACB7SV42_HYAAI</name>
<evidence type="ECO:0000313" key="1">
    <source>
        <dbReference type="EMBL" id="KAH6937698.1"/>
    </source>
</evidence>